<dbReference type="GO" id="GO:0016846">
    <property type="term" value="F:carbon-sulfur lyase activity"/>
    <property type="evidence" value="ECO:0007669"/>
    <property type="project" value="InterPro"/>
</dbReference>
<gene>
    <name evidence="5" type="ORF">DWU98_10420</name>
</gene>
<comment type="similarity">
    <text evidence="1">Belongs to the Gfa family.</text>
</comment>
<dbReference type="Proteomes" id="UP000254258">
    <property type="component" value="Unassembled WGS sequence"/>
</dbReference>
<dbReference type="SUPFAM" id="SSF51316">
    <property type="entry name" value="Mss4-like"/>
    <property type="match status" value="1"/>
</dbReference>
<keyword evidence="6" id="KW-1185">Reference proteome</keyword>
<dbReference type="InterPro" id="IPR006913">
    <property type="entry name" value="CENP-V/GFA"/>
</dbReference>
<evidence type="ECO:0000256" key="3">
    <source>
        <dbReference type="ARBA" id="ARBA00022833"/>
    </source>
</evidence>
<feature type="domain" description="CENP-V/GFA" evidence="4">
    <location>
        <begin position="5"/>
        <end position="125"/>
    </location>
</feature>
<dbReference type="PROSITE" id="PS51891">
    <property type="entry name" value="CENP_V_GFA"/>
    <property type="match status" value="1"/>
</dbReference>
<dbReference type="Gene3D" id="2.170.150.70">
    <property type="match status" value="1"/>
</dbReference>
<protein>
    <submittedName>
        <fullName evidence="5">GFA family protein</fullName>
    </submittedName>
</protein>
<evidence type="ECO:0000313" key="5">
    <source>
        <dbReference type="EMBL" id="RDS81634.1"/>
    </source>
</evidence>
<reference evidence="5 6" key="1">
    <citation type="submission" date="2018-07" db="EMBL/GenBank/DDBJ databases">
        <title>Dyella monticola sp. nov. and Dyella psychrodurans sp. nov. isolated from monsoon evergreen broad-leaved forest soil of Dinghu Mountain, China.</title>
        <authorList>
            <person name="Gao Z."/>
            <person name="Qiu L."/>
        </authorList>
    </citation>
    <scope>NUCLEOTIDE SEQUENCE [LARGE SCALE GENOMIC DNA]</scope>
    <source>
        <strain evidence="5 6">4G-K06</strain>
    </source>
</reference>
<sequence>MKKTYHGSCHCGDVAFQADIDLSQGTGRCNCSICTKARQWGVVVKPDAFQLISGEDKLSDYQFGTRSMHHLFCQRCGTRPFGKGHLDVLGGDFYFVNVFCLDDVDPNELIEAPVHFSDGRNDNWQAAPAETRHL</sequence>
<dbReference type="InterPro" id="IPR052355">
    <property type="entry name" value="CENP-V-like"/>
</dbReference>
<dbReference type="PANTHER" id="PTHR28620">
    <property type="entry name" value="CENTROMERE PROTEIN V"/>
    <property type="match status" value="1"/>
</dbReference>
<dbReference type="InterPro" id="IPR011057">
    <property type="entry name" value="Mss4-like_sf"/>
</dbReference>
<keyword evidence="3" id="KW-0862">Zinc</keyword>
<dbReference type="EMBL" id="QRBE01000005">
    <property type="protein sequence ID" value="RDS81634.1"/>
    <property type="molecule type" value="Genomic_DNA"/>
</dbReference>
<dbReference type="Pfam" id="PF04828">
    <property type="entry name" value="GFA"/>
    <property type="match status" value="1"/>
</dbReference>
<evidence type="ECO:0000259" key="4">
    <source>
        <dbReference type="PROSITE" id="PS51891"/>
    </source>
</evidence>
<comment type="caution">
    <text evidence="5">The sequence shown here is derived from an EMBL/GenBank/DDBJ whole genome shotgun (WGS) entry which is preliminary data.</text>
</comment>
<name>A0A370WZP4_9GAMM</name>
<dbReference type="GO" id="GO:0046872">
    <property type="term" value="F:metal ion binding"/>
    <property type="evidence" value="ECO:0007669"/>
    <property type="project" value="UniProtKB-KW"/>
</dbReference>
<dbReference type="RefSeq" id="WP_115495506.1">
    <property type="nucleotide sequence ID" value="NZ_QRBE01000005.1"/>
</dbReference>
<keyword evidence="2" id="KW-0479">Metal-binding</keyword>
<dbReference type="AlphaFoldDB" id="A0A370WZP4"/>
<proteinExistence type="inferred from homology"/>
<accession>A0A370WZP4</accession>
<organism evidence="5 6">
    <name type="scientific">Dyella monticola</name>
    <dbReference type="NCBI Taxonomy" id="1927958"/>
    <lineage>
        <taxon>Bacteria</taxon>
        <taxon>Pseudomonadati</taxon>
        <taxon>Pseudomonadota</taxon>
        <taxon>Gammaproteobacteria</taxon>
        <taxon>Lysobacterales</taxon>
        <taxon>Rhodanobacteraceae</taxon>
        <taxon>Dyella</taxon>
    </lineage>
</organism>
<evidence type="ECO:0000256" key="1">
    <source>
        <dbReference type="ARBA" id="ARBA00005495"/>
    </source>
</evidence>
<dbReference type="PANTHER" id="PTHR28620:SF1">
    <property type="entry name" value="CENP-V_GFA DOMAIN-CONTAINING PROTEIN"/>
    <property type="match status" value="1"/>
</dbReference>
<evidence type="ECO:0000256" key="2">
    <source>
        <dbReference type="ARBA" id="ARBA00022723"/>
    </source>
</evidence>
<evidence type="ECO:0000313" key="6">
    <source>
        <dbReference type="Proteomes" id="UP000254258"/>
    </source>
</evidence>
<dbReference type="OrthoDB" id="9805575at2"/>